<keyword evidence="3" id="KW-1185">Reference proteome</keyword>
<feature type="compositionally biased region" description="Low complexity" evidence="1">
    <location>
        <begin position="92"/>
        <end position="103"/>
    </location>
</feature>
<evidence type="ECO:0000256" key="1">
    <source>
        <dbReference type="SAM" id="MobiDB-lite"/>
    </source>
</evidence>
<evidence type="ECO:0000313" key="2">
    <source>
        <dbReference type="EMBL" id="GDY47290.1"/>
    </source>
</evidence>
<comment type="caution">
    <text evidence="2">The sequence shown here is derived from an EMBL/GenBank/DDBJ whole genome shotgun (WGS) entry which is preliminary data.</text>
</comment>
<organism evidence="2 3">
    <name type="scientific">Streptomyces antimycoticus</name>
    <dbReference type="NCBI Taxonomy" id="68175"/>
    <lineage>
        <taxon>Bacteria</taxon>
        <taxon>Bacillati</taxon>
        <taxon>Actinomycetota</taxon>
        <taxon>Actinomycetes</taxon>
        <taxon>Kitasatosporales</taxon>
        <taxon>Streptomycetaceae</taxon>
        <taxon>Streptomyces</taxon>
        <taxon>Streptomyces violaceusniger group</taxon>
    </lineage>
</organism>
<name>A0A4D4KKI8_9ACTN</name>
<accession>A0A4D4KKI8</accession>
<dbReference type="EMBL" id="BJHV01000001">
    <property type="protein sequence ID" value="GDY47290.1"/>
    <property type="molecule type" value="Genomic_DNA"/>
</dbReference>
<dbReference type="AlphaFoldDB" id="A0A4D4KKI8"/>
<dbReference type="Proteomes" id="UP000299290">
    <property type="component" value="Unassembled WGS sequence"/>
</dbReference>
<gene>
    <name evidence="2" type="ORF">SANT12839_081720</name>
</gene>
<proteinExistence type="predicted"/>
<reference evidence="2 3" key="1">
    <citation type="journal article" date="2020" name="Int. J. Syst. Evol. Microbiol.">
        <title>Reclassification of Streptomyces castelarensis and Streptomyces sporoclivatus as later heterotypic synonyms of Streptomyces antimycoticus.</title>
        <authorList>
            <person name="Komaki H."/>
            <person name="Tamura T."/>
        </authorList>
    </citation>
    <scope>NUCLEOTIDE SEQUENCE [LARGE SCALE GENOMIC DNA]</scope>
    <source>
        <strain evidence="2 3">NBRC 12839</strain>
    </source>
</reference>
<sequence length="131" mass="13977">MKAGNAEHGVIDAVAFEAAVAKDLPALHACEDALNASPDPLVYMWSMMRSAADMEIPNSGAGWRMVTFVRRYALTSRTRSSSDRLQGRPRGRSAACSRRTAAANLPKQRGLSPVKGPVQDGTDAVITPPTP</sequence>
<evidence type="ECO:0000313" key="3">
    <source>
        <dbReference type="Proteomes" id="UP000299290"/>
    </source>
</evidence>
<protein>
    <submittedName>
        <fullName evidence="2">Uncharacterized protein</fullName>
    </submittedName>
</protein>
<feature type="region of interest" description="Disordered" evidence="1">
    <location>
        <begin position="78"/>
        <end position="131"/>
    </location>
</feature>